<dbReference type="InterPro" id="IPR051533">
    <property type="entry name" value="WaaL-like"/>
</dbReference>
<sequence length="353" mass="36767">MATLRPISADELSTATLGVVSCLGWLGLLLLGATMIGRADRLTQLFDRVVLAGGLLALLGLAQFFFHQTFIDIIQIPGLSATQPIYGVQSREGFTRPAGTAIHPIEFGVVLTTVLPMAIARAIDGRELRPVRRYFPASAILLAILLSVSRSALVCAAVGIIVCIPGWPRRARGPIMVACGGLGVLVFLTVPGMLGSILGLFSGIGTDSSAQSRVDSWGFALHYFAESPILGRGFATFLPKYHILDNQYLLLLVEMGVVGLVAVLALVASGLRSAFAAASFLPPESRVQPIALAGGIAAAASSLALFDAFSFPMVPGLLFLLLGMAGGWLGCSAAPSDTGVLAAVAGRGESYRC</sequence>
<dbReference type="PANTHER" id="PTHR37422:SF13">
    <property type="entry name" value="LIPOPOLYSACCHARIDE BIOSYNTHESIS PROTEIN PA4999-RELATED"/>
    <property type="match status" value="1"/>
</dbReference>
<dbReference type="Proteomes" id="UP000523079">
    <property type="component" value="Unassembled WGS sequence"/>
</dbReference>
<organism evidence="7 8">
    <name type="scientific">Microlunatus kandeliicorticis</name>
    <dbReference type="NCBI Taxonomy" id="1759536"/>
    <lineage>
        <taxon>Bacteria</taxon>
        <taxon>Bacillati</taxon>
        <taxon>Actinomycetota</taxon>
        <taxon>Actinomycetes</taxon>
        <taxon>Propionibacteriales</taxon>
        <taxon>Propionibacteriaceae</taxon>
        <taxon>Microlunatus</taxon>
    </lineage>
</organism>
<comment type="subcellular location">
    <subcellularLocation>
        <location evidence="1">Membrane</location>
        <topology evidence="1">Multi-pass membrane protein</topology>
    </subcellularLocation>
</comment>
<dbReference type="PROSITE" id="PS51257">
    <property type="entry name" value="PROKAR_LIPOPROTEIN"/>
    <property type="match status" value="1"/>
</dbReference>
<feature type="transmembrane region" description="Helical" evidence="5">
    <location>
        <begin position="45"/>
        <end position="66"/>
    </location>
</feature>
<feature type="domain" description="O-antigen ligase-related" evidence="6">
    <location>
        <begin position="139"/>
        <end position="263"/>
    </location>
</feature>
<feature type="transmembrane region" description="Helical" evidence="5">
    <location>
        <begin position="173"/>
        <end position="201"/>
    </location>
</feature>
<evidence type="ECO:0000313" key="8">
    <source>
        <dbReference type="Proteomes" id="UP000523079"/>
    </source>
</evidence>
<evidence type="ECO:0000256" key="2">
    <source>
        <dbReference type="ARBA" id="ARBA00022692"/>
    </source>
</evidence>
<dbReference type="PANTHER" id="PTHR37422">
    <property type="entry name" value="TEICHURONIC ACID BIOSYNTHESIS PROTEIN TUAE"/>
    <property type="match status" value="1"/>
</dbReference>
<feature type="transmembrane region" description="Helical" evidence="5">
    <location>
        <begin position="101"/>
        <end position="119"/>
    </location>
</feature>
<feature type="transmembrane region" description="Helical" evidence="5">
    <location>
        <begin position="12"/>
        <end position="33"/>
    </location>
</feature>
<evidence type="ECO:0000256" key="4">
    <source>
        <dbReference type="ARBA" id="ARBA00023136"/>
    </source>
</evidence>
<dbReference type="InterPro" id="IPR007016">
    <property type="entry name" value="O-antigen_ligase-rel_domated"/>
</dbReference>
<feature type="transmembrane region" description="Helical" evidence="5">
    <location>
        <begin position="248"/>
        <end position="270"/>
    </location>
</feature>
<gene>
    <name evidence="7" type="ORF">FHX74_000289</name>
</gene>
<name>A0A7W3IPA3_9ACTN</name>
<keyword evidence="4 5" id="KW-0472">Membrane</keyword>
<dbReference type="EMBL" id="JACGWT010000001">
    <property type="protein sequence ID" value="MBA8792695.1"/>
    <property type="molecule type" value="Genomic_DNA"/>
</dbReference>
<dbReference type="AlphaFoldDB" id="A0A7W3IPA3"/>
<protein>
    <submittedName>
        <fullName evidence="7">O-antigen ligase</fullName>
    </submittedName>
</protein>
<keyword evidence="8" id="KW-1185">Reference proteome</keyword>
<reference evidence="7 8" key="1">
    <citation type="submission" date="2020-07" db="EMBL/GenBank/DDBJ databases">
        <title>Sequencing the genomes of 1000 actinobacteria strains.</title>
        <authorList>
            <person name="Klenk H.-P."/>
        </authorList>
    </citation>
    <scope>NUCLEOTIDE SEQUENCE [LARGE SCALE GENOMIC DNA]</scope>
    <source>
        <strain evidence="7 8">DSM 100723</strain>
    </source>
</reference>
<dbReference type="Pfam" id="PF04932">
    <property type="entry name" value="Wzy_C"/>
    <property type="match status" value="1"/>
</dbReference>
<dbReference type="GO" id="GO:0016020">
    <property type="term" value="C:membrane"/>
    <property type="evidence" value="ECO:0007669"/>
    <property type="project" value="UniProtKB-SubCell"/>
</dbReference>
<feature type="transmembrane region" description="Helical" evidence="5">
    <location>
        <begin position="140"/>
        <end position="167"/>
    </location>
</feature>
<accession>A0A7W3IPA3</accession>
<evidence type="ECO:0000256" key="5">
    <source>
        <dbReference type="SAM" id="Phobius"/>
    </source>
</evidence>
<comment type="caution">
    <text evidence="7">The sequence shown here is derived from an EMBL/GenBank/DDBJ whole genome shotgun (WGS) entry which is preliminary data.</text>
</comment>
<evidence type="ECO:0000313" key="7">
    <source>
        <dbReference type="EMBL" id="MBA8792695.1"/>
    </source>
</evidence>
<evidence type="ECO:0000256" key="1">
    <source>
        <dbReference type="ARBA" id="ARBA00004141"/>
    </source>
</evidence>
<evidence type="ECO:0000256" key="3">
    <source>
        <dbReference type="ARBA" id="ARBA00022989"/>
    </source>
</evidence>
<keyword evidence="7" id="KW-0436">Ligase</keyword>
<proteinExistence type="predicted"/>
<keyword evidence="2 5" id="KW-0812">Transmembrane</keyword>
<evidence type="ECO:0000259" key="6">
    <source>
        <dbReference type="Pfam" id="PF04932"/>
    </source>
</evidence>
<feature type="transmembrane region" description="Helical" evidence="5">
    <location>
        <begin position="316"/>
        <end position="335"/>
    </location>
</feature>
<keyword evidence="3 5" id="KW-1133">Transmembrane helix</keyword>
<dbReference type="GO" id="GO:0016874">
    <property type="term" value="F:ligase activity"/>
    <property type="evidence" value="ECO:0007669"/>
    <property type="project" value="UniProtKB-KW"/>
</dbReference>